<dbReference type="NCBIfam" id="NF006751">
    <property type="entry name" value="PRK09272.1-4"/>
    <property type="match status" value="1"/>
</dbReference>
<name>A0A1Y0LLB0_TATCI</name>
<evidence type="ECO:0000256" key="1">
    <source>
        <dbReference type="SAM" id="Phobius"/>
    </source>
</evidence>
<proteinExistence type="predicted"/>
<evidence type="ECO:0000313" key="3">
    <source>
        <dbReference type="EMBL" id="ARU98399.1"/>
    </source>
</evidence>
<dbReference type="Proteomes" id="UP000195729">
    <property type="component" value="Chromosome"/>
</dbReference>
<feature type="transmembrane region" description="Helical" evidence="1">
    <location>
        <begin position="60"/>
        <end position="80"/>
    </location>
</feature>
<dbReference type="OrthoDB" id="47473at2"/>
<protein>
    <recommendedName>
        <fullName evidence="6">DUF3147 family protein</fullName>
    </recommendedName>
</protein>
<dbReference type="Proteomes" id="UP000195814">
    <property type="component" value="Chromosome"/>
</dbReference>
<sequence length="116" mass="13319">MLWLITKYALTAGMVVIISETAKRSDRLGGLLAALPLVTVLVLVWMKLEGQNQQKIASHAWYTFWYVVPTLPMFIFFPWALQNWGFWPALLASCVMTLIIFLAWATLLNRFGIRLM</sequence>
<dbReference type="KEGG" id="tci:A7K98_11605"/>
<keyword evidence="1" id="KW-0472">Membrane</keyword>
<evidence type="ECO:0000313" key="2">
    <source>
        <dbReference type="EMBL" id="ARU94359.1"/>
    </source>
</evidence>
<keyword evidence="4" id="KW-1185">Reference proteome</keyword>
<reference evidence="4 5" key="1">
    <citation type="submission" date="2016-05" db="EMBL/GenBank/DDBJ databases">
        <title>Complete genome sequence of two 2,5-diketo-D-glunonic acid producing strain Tatumella citrea.</title>
        <authorList>
            <person name="Duan C."/>
            <person name="Yang J."/>
            <person name="Yang S."/>
        </authorList>
    </citation>
    <scope>NUCLEOTIDE SEQUENCE [LARGE SCALE GENOMIC DNA]</scope>
    <source>
        <strain evidence="3 4">ATCC 39140</strain>
        <strain evidence="2 5">DSM 13699</strain>
    </source>
</reference>
<dbReference type="RefSeq" id="WP_087488720.1">
    <property type="nucleotide sequence ID" value="NZ_CP015579.1"/>
</dbReference>
<dbReference type="AlphaFoldDB" id="A0A1Y0LLB0"/>
<dbReference type="EMBL" id="CP015581">
    <property type="protein sequence ID" value="ARU98399.1"/>
    <property type="molecule type" value="Genomic_DNA"/>
</dbReference>
<feature type="transmembrane region" description="Helical" evidence="1">
    <location>
        <begin position="86"/>
        <end position="108"/>
    </location>
</feature>
<keyword evidence="1" id="KW-1133">Transmembrane helix</keyword>
<organism evidence="2 5">
    <name type="scientific">Tatumella citrea</name>
    <name type="common">Pantoea citrea</name>
    <dbReference type="NCBI Taxonomy" id="53336"/>
    <lineage>
        <taxon>Bacteria</taxon>
        <taxon>Pseudomonadati</taxon>
        <taxon>Pseudomonadota</taxon>
        <taxon>Gammaproteobacteria</taxon>
        <taxon>Enterobacterales</taxon>
        <taxon>Erwiniaceae</taxon>
        <taxon>Tatumella</taxon>
    </lineage>
</organism>
<keyword evidence="1" id="KW-0812">Transmembrane</keyword>
<gene>
    <name evidence="2" type="ORF">A7K98_11605</name>
    <name evidence="3" type="ORF">A7K99_11605</name>
</gene>
<dbReference type="EMBL" id="CP015579">
    <property type="protein sequence ID" value="ARU94359.1"/>
    <property type="molecule type" value="Genomic_DNA"/>
</dbReference>
<evidence type="ECO:0008006" key="6">
    <source>
        <dbReference type="Google" id="ProtNLM"/>
    </source>
</evidence>
<evidence type="ECO:0000313" key="5">
    <source>
        <dbReference type="Proteomes" id="UP000195814"/>
    </source>
</evidence>
<accession>A0A1Y0LLB0</accession>
<feature type="transmembrane region" description="Helical" evidence="1">
    <location>
        <begin position="28"/>
        <end position="48"/>
    </location>
</feature>
<evidence type="ECO:0000313" key="4">
    <source>
        <dbReference type="Proteomes" id="UP000195729"/>
    </source>
</evidence>